<dbReference type="AlphaFoldDB" id="A0A226ENV1"/>
<sequence length="171" mass="19082">MKIITVTILVSLLGIATAGPIPLADDYVAGFVLYKVEDGKIEYVLLQKSSELDDWSPPKGKIDLGEDARMGAIRETFEETSYTEADYTPLFLKQIYFEYDTSAGVTKKVTLFPAKLTNLQKPVVLDPNEHAAFEWVGAAAAEYLIKPQYKAAFLEADIYVRAQESRAESQY</sequence>
<feature type="signal peptide" evidence="2">
    <location>
        <begin position="1"/>
        <end position="18"/>
    </location>
</feature>
<reference evidence="4 5" key="1">
    <citation type="submission" date="2015-12" db="EMBL/GenBank/DDBJ databases">
        <title>The genome of Folsomia candida.</title>
        <authorList>
            <person name="Faddeeva A."/>
            <person name="Derks M.F."/>
            <person name="Anvar Y."/>
            <person name="Smit S."/>
            <person name="Van Straalen N."/>
            <person name="Roelofs D."/>
        </authorList>
    </citation>
    <scope>NUCLEOTIDE SEQUENCE [LARGE SCALE GENOMIC DNA]</scope>
    <source>
        <strain evidence="4 5">VU population</strain>
        <tissue evidence="4">Whole body</tissue>
    </source>
</reference>
<name>A0A226ENV1_FOLCA</name>
<keyword evidence="5" id="KW-1185">Reference proteome</keyword>
<feature type="chain" id="PRO_5012736854" evidence="2">
    <location>
        <begin position="19"/>
        <end position="171"/>
    </location>
</feature>
<comment type="caution">
    <text evidence="4">The sequence shown here is derived from an EMBL/GenBank/DDBJ whole genome shotgun (WGS) entry which is preliminary data.</text>
</comment>
<evidence type="ECO:0000313" key="5">
    <source>
        <dbReference type="Proteomes" id="UP000198287"/>
    </source>
</evidence>
<dbReference type="InterPro" id="IPR051325">
    <property type="entry name" value="Nudix_hydrolase_domain"/>
</dbReference>
<organism evidence="4 5">
    <name type="scientific">Folsomia candida</name>
    <name type="common">Springtail</name>
    <dbReference type="NCBI Taxonomy" id="158441"/>
    <lineage>
        <taxon>Eukaryota</taxon>
        <taxon>Metazoa</taxon>
        <taxon>Ecdysozoa</taxon>
        <taxon>Arthropoda</taxon>
        <taxon>Hexapoda</taxon>
        <taxon>Collembola</taxon>
        <taxon>Entomobryomorpha</taxon>
        <taxon>Isotomoidea</taxon>
        <taxon>Isotomidae</taxon>
        <taxon>Proisotominae</taxon>
        <taxon>Folsomia</taxon>
    </lineage>
</organism>
<gene>
    <name evidence="4" type="ORF">Fcan01_07205</name>
</gene>
<dbReference type="Pfam" id="PF00293">
    <property type="entry name" value="NUDIX"/>
    <property type="match status" value="1"/>
</dbReference>
<dbReference type="OrthoDB" id="276276at2759"/>
<dbReference type="Proteomes" id="UP000198287">
    <property type="component" value="Unassembled WGS sequence"/>
</dbReference>
<keyword evidence="1" id="KW-0378">Hydrolase</keyword>
<dbReference type="EMBL" id="LNIX01000003">
    <property type="protein sequence ID" value="OXA58817.1"/>
    <property type="molecule type" value="Genomic_DNA"/>
</dbReference>
<dbReference type="PROSITE" id="PS51462">
    <property type="entry name" value="NUDIX"/>
    <property type="match status" value="1"/>
</dbReference>
<dbReference type="SUPFAM" id="SSF55811">
    <property type="entry name" value="Nudix"/>
    <property type="match status" value="1"/>
</dbReference>
<dbReference type="GO" id="GO:0006167">
    <property type="term" value="P:AMP biosynthetic process"/>
    <property type="evidence" value="ECO:0007669"/>
    <property type="project" value="TreeGrafter"/>
</dbReference>
<dbReference type="OMA" id="NTEGHWS"/>
<dbReference type="GO" id="GO:0006754">
    <property type="term" value="P:ATP biosynthetic process"/>
    <property type="evidence" value="ECO:0007669"/>
    <property type="project" value="TreeGrafter"/>
</dbReference>
<dbReference type="GO" id="GO:0004081">
    <property type="term" value="F:bis(5'-nucleosyl)-tetraphosphatase (asymmetrical) activity"/>
    <property type="evidence" value="ECO:0007669"/>
    <property type="project" value="TreeGrafter"/>
</dbReference>
<dbReference type="Gene3D" id="3.90.79.10">
    <property type="entry name" value="Nucleoside Triphosphate Pyrophosphohydrolase"/>
    <property type="match status" value="1"/>
</dbReference>
<accession>A0A226ENV1</accession>
<evidence type="ECO:0000256" key="1">
    <source>
        <dbReference type="ARBA" id="ARBA00022801"/>
    </source>
</evidence>
<evidence type="ECO:0000256" key="2">
    <source>
        <dbReference type="SAM" id="SignalP"/>
    </source>
</evidence>
<keyword evidence="2" id="KW-0732">Signal</keyword>
<dbReference type="STRING" id="158441.A0A226ENV1"/>
<proteinExistence type="predicted"/>
<dbReference type="PANTHER" id="PTHR21340:SF0">
    <property type="entry name" value="BIS(5'-NUCLEOSYL)-TETRAPHOSPHATASE [ASYMMETRICAL]"/>
    <property type="match status" value="1"/>
</dbReference>
<evidence type="ECO:0000313" key="4">
    <source>
        <dbReference type="EMBL" id="OXA58817.1"/>
    </source>
</evidence>
<evidence type="ECO:0000259" key="3">
    <source>
        <dbReference type="PROSITE" id="PS51462"/>
    </source>
</evidence>
<dbReference type="InterPro" id="IPR000086">
    <property type="entry name" value="NUDIX_hydrolase_dom"/>
</dbReference>
<protein>
    <submittedName>
        <fullName evidence="4">Bis(5'-nucleosyl)-tetraphosphatase [asymmetrical]</fullName>
    </submittedName>
</protein>
<feature type="domain" description="Nudix hydrolase" evidence="3">
    <location>
        <begin position="26"/>
        <end position="159"/>
    </location>
</feature>
<dbReference type="PANTHER" id="PTHR21340">
    <property type="entry name" value="DIADENOSINE 5,5-P1,P4-TETRAPHOSPHATE PYROPHOSPHOHYDROLASE MUTT"/>
    <property type="match status" value="1"/>
</dbReference>
<dbReference type="InterPro" id="IPR015797">
    <property type="entry name" value="NUDIX_hydrolase-like_dom_sf"/>
</dbReference>